<protein>
    <submittedName>
        <fullName evidence="5">Unannotated protein</fullName>
    </submittedName>
</protein>
<dbReference type="EMBL" id="CAFBQP010000083">
    <property type="protein sequence ID" value="CAB5066751.1"/>
    <property type="molecule type" value="Genomic_DNA"/>
</dbReference>
<accession>A0A6J6Q579</accession>
<dbReference type="Pfam" id="PF20256">
    <property type="entry name" value="MoCoBD_2"/>
    <property type="match status" value="1"/>
</dbReference>
<dbReference type="EMBL" id="CAEZYY010000010">
    <property type="protein sequence ID" value="CAB4751254.1"/>
    <property type="molecule type" value="Genomic_DNA"/>
</dbReference>
<evidence type="ECO:0000313" key="6">
    <source>
        <dbReference type="EMBL" id="CAB4751254.1"/>
    </source>
</evidence>
<evidence type="ECO:0000256" key="1">
    <source>
        <dbReference type="ARBA" id="ARBA00022505"/>
    </source>
</evidence>
<sequence>MAQSGSGSILGNSVLRKEDPGLLRGTNEYTDDMKFPNMANIVFVRSSVAHGRIVSIDVSGAKDMPGVLAVYTADDLNLPNNVGFAGTPQHVRPPLARGKVRFVGDIVAAIIATDLYKGQDAAEQVIVDYDVMPAVVDLEQSLAGGILLFEELGSNVAFATALGADSNALEGADVVAESRILSQRLAGVPMEPNACIAVPEGDRLKFIVATQAAHAVKPALAAGIGVDPEQVRVIGPWVGGGFGPKAAYYVEYEICAKAALLLQRPVKWTESRTENMLSMGHGRGYIMDVKMGVKKDGTIVGLHARCIADGGAYPMVGTVLPMLTQMLSQGVYNIPKIDFDAKTVVTNTTPTVAYRGAGRPEATQMLERILDIAADMTGIDPAEIRRKNFIQPSQFPYTTITGANYDSGDYEKALDTALKLSDYKGLRSEQQRRIASGANKVLGIGISSYVEVTAPLGLFAEYGKVTIDDDGGATMVVGTSSHGQAHDTAFSMIVSDKLGIPMDQIRHVQSDTDLVPRGAGTMGSRSLQTAGSAVFVASENVLEQGKKIAARLLEASEGDIVKGDGGLQVAGVPAKVISWVQLAAESKKEGNELTHELDFSEGDSTYPFGTHVSVVEIDKETGEARLINHFAVDDCGRVLNPMLVAGQQHGGIAQGIAQTLYEHVQYDEDGNPKSSNLMDYLMPSAAEMPSFTTFNTETDSPRNPLGAKGIGESGTIGSTPALHNAVVDALSHLGVMHVDMPCTPQKIWAAISAA</sequence>
<dbReference type="EMBL" id="CAEZXX010000039">
    <property type="protein sequence ID" value="CAB4703928.1"/>
    <property type="molecule type" value="Genomic_DNA"/>
</dbReference>
<name>A0A6J6Q579_9ZZZZ</name>
<feature type="domain" description="Aldehyde oxidase/xanthine dehydrogenase a/b hammerhead" evidence="4">
    <location>
        <begin position="24"/>
        <end position="133"/>
    </location>
</feature>
<dbReference type="Pfam" id="PF01315">
    <property type="entry name" value="Ald_Xan_dh_C"/>
    <property type="match status" value="1"/>
</dbReference>
<dbReference type="SMART" id="SM01008">
    <property type="entry name" value="Ald_Xan_dh_C"/>
    <property type="match status" value="1"/>
</dbReference>
<dbReference type="PANTHER" id="PTHR11908:SF132">
    <property type="entry name" value="ALDEHYDE OXIDASE 1-RELATED"/>
    <property type="match status" value="1"/>
</dbReference>
<dbReference type="GO" id="GO:0005506">
    <property type="term" value="F:iron ion binding"/>
    <property type="evidence" value="ECO:0007669"/>
    <property type="project" value="InterPro"/>
</dbReference>
<dbReference type="AlphaFoldDB" id="A0A6J6Q579"/>
<dbReference type="PANTHER" id="PTHR11908">
    <property type="entry name" value="XANTHINE DEHYDROGENASE"/>
    <property type="match status" value="1"/>
</dbReference>
<reference evidence="5" key="1">
    <citation type="submission" date="2020-05" db="EMBL/GenBank/DDBJ databases">
        <authorList>
            <person name="Chiriac C."/>
            <person name="Salcher M."/>
            <person name="Ghai R."/>
            <person name="Kavagutti S V."/>
        </authorList>
    </citation>
    <scope>NUCLEOTIDE SEQUENCE</scope>
</reference>
<dbReference type="Gene3D" id="3.30.365.10">
    <property type="entry name" value="Aldehyde oxidase/xanthine dehydrogenase, molybdopterin binding domain"/>
    <property type="match status" value="4"/>
</dbReference>
<proteinExistence type="predicted"/>
<evidence type="ECO:0000256" key="2">
    <source>
        <dbReference type="ARBA" id="ARBA00023002"/>
    </source>
</evidence>
<keyword evidence="2" id="KW-0560">Oxidoreductase</keyword>
<dbReference type="InterPro" id="IPR000674">
    <property type="entry name" value="Ald_Oxase/Xan_DH_a/b"/>
</dbReference>
<dbReference type="SUPFAM" id="SSF54665">
    <property type="entry name" value="CO dehydrogenase molybdoprotein N-domain-like"/>
    <property type="match status" value="1"/>
</dbReference>
<evidence type="ECO:0000313" key="7">
    <source>
        <dbReference type="EMBL" id="CAB5066751.1"/>
    </source>
</evidence>
<dbReference type="InterPro" id="IPR037165">
    <property type="entry name" value="AldOxase/xan_DH_Mopterin-bd_sf"/>
</dbReference>
<keyword evidence="1" id="KW-0500">Molybdenum</keyword>
<evidence type="ECO:0000313" key="5">
    <source>
        <dbReference type="EMBL" id="CAB4703928.1"/>
    </source>
</evidence>
<dbReference type="SUPFAM" id="SSF56003">
    <property type="entry name" value="Molybdenum cofactor-binding domain"/>
    <property type="match status" value="1"/>
</dbReference>
<evidence type="ECO:0000259" key="4">
    <source>
        <dbReference type="SMART" id="SM01008"/>
    </source>
</evidence>
<feature type="region of interest" description="Disordered" evidence="3">
    <location>
        <begin position="694"/>
        <end position="714"/>
    </location>
</feature>
<dbReference type="InterPro" id="IPR016208">
    <property type="entry name" value="Ald_Oxase/xanthine_DH-like"/>
</dbReference>
<dbReference type="InterPro" id="IPR036856">
    <property type="entry name" value="Ald_Oxase/Xan_DH_a/b_sf"/>
</dbReference>
<gene>
    <name evidence="5" type="ORF">UFOPK2602_00748</name>
    <name evidence="6" type="ORF">UFOPK2806_01032</name>
    <name evidence="7" type="ORF">UFOPK4306_01902</name>
</gene>
<dbReference type="Pfam" id="PF02738">
    <property type="entry name" value="MoCoBD_1"/>
    <property type="match status" value="1"/>
</dbReference>
<organism evidence="5">
    <name type="scientific">freshwater metagenome</name>
    <dbReference type="NCBI Taxonomy" id="449393"/>
    <lineage>
        <taxon>unclassified sequences</taxon>
        <taxon>metagenomes</taxon>
        <taxon>ecological metagenomes</taxon>
    </lineage>
</organism>
<dbReference type="Gene3D" id="3.90.1170.50">
    <property type="entry name" value="Aldehyde oxidase/xanthine dehydrogenase, a/b hammerhead"/>
    <property type="match status" value="1"/>
</dbReference>
<dbReference type="InterPro" id="IPR008274">
    <property type="entry name" value="AldOxase/xan_DH_MoCoBD1"/>
</dbReference>
<evidence type="ECO:0000256" key="3">
    <source>
        <dbReference type="SAM" id="MobiDB-lite"/>
    </source>
</evidence>
<dbReference type="InterPro" id="IPR046867">
    <property type="entry name" value="AldOxase/xan_DH_MoCoBD2"/>
</dbReference>
<dbReference type="GO" id="GO:0016491">
    <property type="term" value="F:oxidoreductase activity"/>
    <property type="evidence" value="ECO:0007669"/>
    <property type="project" value="UniProtKB-KW"/>
</dbReference>